<sequence length="348" mass="38474">MRLICTPRSYGRLLQRHMIHSGVPSNKRCTVAIIGAGAVGSYYGARLHEAGHDVRFFMRGPNLDTCHVNGLTVQSIAGDMHIPASELQTFSNTKDIGEVDWVVLGLKSTALQVVPALVRPCLGQHSRVLAIMNGFVDDQLVDLLPEARSVFGGMAFICVNRISPGVIHHSFYGPLLGGLARVDPNQQHELELLEQLWQPTKVPFTTTPTLLRGRWEKSAWNIPFSGLSVAMGGITIDQIVGDQGLRKLAKQIMCEVVAVANADLQAHCGGDDWEPLGEAHMTKMWDLSDNMGPYRPSTMIDLLAGKPIEVEYLFSQPLQRAWALGVEVPYMHMMVTQIEAIQRMRNLF</sequence>
<dbReference type="Pfam" id="PF08546">
    <property type="entry name" value="ApbA_C"/>
    <property type="match status" value="1"/>
</dbReference>
<dbReference type="GO" id="GO:0008677">
    <property type="term" value="F:2-dehydropantoate 2-reductase activity"/>
    <property type="evidence" value="ECO:0007669"/>
    <property type="project" value="InterPro"/>
</dbReference>
<evidence type="ECO:0000256" key="2">
    <source>
        <dbReference type="ARBA" id="ARBA00022857"/>
    </source>
</evidence>
<dbReference type="PANTHER" id="PTHR21708:SF26">
    <property type="entry name" value="2-DEHYDROPANTOATE 2-REDUCTASE"/>
    <property type="match status" value="1"/>
</dbReference>
<dbReference type="InterPro" id="IPR013332">
    <property type="entry name" value="KPR_N"/>
</dbReference>
<keyword evidence="2" id="KW-0521">NADP</keyword>
<dbReference type="InterPro" id="IPR036291">
    <property type="entry name" value="NAD(P)-bd_dom_sf"/>
</dbReference>
<dbReference type="PANTHER" id="PTHR21708">
    <property type="entry name" value="PROBABLE 2-DEHYDROPANTOATE 2-REDUCTASE"/>
    <property type="match status" value="1"/>
</dbReference>
<dbReference type="Pfam" id="PF02558">
    <property type="entry name" value="ApbA"/>
    <property type="match status" value="1"/>
</dbReference>
<reference evidence="6" key="1">
    <citation type="submission" date="2021-01" db="EMBL/GenBank/DDBJ databases">
        <authorList>
            <person name="Corre E."/>
            <person name="Pelletier E."/>
            <person name="Niang G."/>
            <person name="Scheremetjew M."/>
            <person name="Finn R."/>
            <person name="Kale V."/>
            <person name="Holt S."/>
            <person name="Cochrane G."/>
            <person name="Meng A."/>
            <person name="Brown T."/>
            <person name="Cohen L."/>
        </authorList>
    </citation>
    <scope>NUCLEOTIDE SEQUENCE</scope>
    <source>
        <strain evidence="6">NIES-381</strain>
    </source>
</reference>
<dbReference type="NCBIfam" id="TIGR00745">
    <property type="entry name" value="apbA_panE"/>
    <property type="match status" value="1"/>
</dbReference>
<dbReference type="Gene3D" id="3.40.50.720">
    <property type="entry name" value="NAD(P)-binding Rossmann-like Domain"/>
    <property type="match status" value="1"/>
</dbReference>
<feature type="domain" description="Ketopantoate reductase C-terminal" evidence="5">
    <location>
        <begin position="211"/>
        <end position="342"/>
    </location>
</feature>
<proteinExistence type="inferred from homology"/>
<dbReference type="InterPro" id="IPR008927">
    <property type="entry name" value="6-PGluconate_DH-like_C_sf"/>
</dbReference>
<dbReference type="InterPro" id="IPR013328">
    <property type="entry name" value="6PGD_dom2"/>
</dbReference>
<organism evidence="6">
    <name type="scientific">Eutreptiella gymnastica</name>
    <dbReference type="NCBI Taxonomy" id="73025"/>
    <lineage>
        <taxon>Eukaryota</taxon>
        <taxon>Discoba</taxon>
        <taxon>Euglenozoa</taxon>
        <taxon>Euglenida</taxon>
        <taxon>Spirocuta</taxon>
        <taxon>Euglenophyceae</taxon>
        <taxon>Eutreptiales</taxon>
        <taxon>Eutreptiaceae</taxon>
        <taxon>Eutreptiella</taxon>
    </lineage>
</organism>
<name>A0A7S1IDQ7_9EUGL</name>
<dbReference type="InterPro" id="IPR051402">
    <property type="entry name" value="KPR-Related"/>
</dbReference>
<dbReference type="InterPro" id="IPR003710">
    <property type="entry name" value="ApbA"/>
</dbReference>
<evidence type="ECO:0000259" key="5">
    <source>
        <dbReference type="Pfam" id="PF08546"/>
    </source>
</evidence>
<keyword evidence="3" id="KW-0560">Oxidoreductase</keyword>
<dbReference type="GO" id="GO:0005737">
    <property type="term" value="C:cytoplasm"/>
    <property type="evidence" value="ECO:0007669"/>
    <property type="project" value="TreeGrafter"/>
</dbReference>
<protein>
    <recommendedName>
        <fullName evidence="7">2-dehydropantoate 2-reductase</fullName>
    </recommendedName>
</protein>
<dbReference type="SUPFAM" id="SSF48179">
    <property type="entry name" value="6-phosphogluconate dehydrogenase C-terminal domain-like"/>
    <property type="match status" value="1"/>
</dbReference>
<accession>A0A7S1IDQ7</accession>
<dbReference type="Gene3D" id="1.10.1040.10">
    <property type="entry name" value="N-(1-d-carboxylethyl)-l-norvaline Dehydrogenase, domain 2"/>
    <property type="match status" value="1"/>
</dbReference>
<evidence type="ECO:0008006" key="7">
    <source>
        <dbReference type="Google" id="ProtNLM"/>
    </source>
</evidence>
<dbReference type="AlphaFoldDB" id="A0A7S1IDQ7"/>
<dbReference type="SUPFAM" id="SSF51735">
    <property type="entry name" value="NAD(P)-binding Rossmann-fold domains"/>
    <property type="match status" value="1"/>
</dbReference>
<evidence type="ECO:0000256" key="3">
    <source>
        <dbReference type="ARBA" id="ARBA00023002"/>
    </source>
</evidence>
<feature type="domain" description="Ketopantoate reductase N-terminal" evidence="4">
    <location>
        <begin position="31"/>
        <end position="175"/>
    </location>
</feature>
<dbReference type="FunFam" id="1.10.1040.10:FF:000017">
    <property type="entry name" value="2-dehydropantoate 2-reductase"/>
    <property type="match status" value="1"/>
</dbReference>
<comment type="similarity">
    <text evidence="1">Belongs to the ketopantoate reductase family.</text>
</comment>
<evidence type="ECO:0000259" key="4">
    <source>
        <dbReference type="Pfam" id="PF02558"/>
    </source>
</evidence>
<evidence type="ECO:0000256" key="1">
    <source>
        <dbReference type="ARBA" id="ARBA00007870"/>
    </source>
</evidence>
<dbReference type="InterPro" id="IPR013752">
    <property type="entry name" value="KPA_reductase"/>
</dbReference>
<gene>
    <name evidence="6" type="ORF">EGYM00392_LOCUS19881</name>
</gene>
<dbReference type="EMBL" id="HBGA01053988">
    <property type="protein sequence ID" value="CAD9008787.1"/>
    <property type="molecule type" value="Transcribed_RNA"/>
</dbReference>
<evidence type="ECO:0000313" key="6">
    <source>
        <dbReference type="EMBL" id="CAD9008787.1"/>
    </source>
</evidence>
<dbReference type="GO" id="GO:0015940">
    <property type="term" value="P:pantothenate biosynthetic process"/>
    <property type="evidence" value="ECO:0007669"/>
    <property type="project" value="InterPro"/>
</dbReference>